<evidence type="ECO:0000256" key="5">
    <source>
        <dbReference type="ARBA" id="ARBA00022525"/>
    </source>
</evidence>
<comment type="subcellular location">
    <subcellularLocation>
        <location evidence="18">Secreted</location>
    </subcellularLocation>
</comment>
<accession>A0A2P6R493</accession>
<evidence type="ECO:0000256" key="7">
    <source>
        <dbReference type="ARBA" id="ARBA00022617"/>
    </source>
</evidence>
<comment type="cofactor">
    <cofactor evidence="15 18">
        <name>Ca(2+)</name>
        <dbReference type="ChEBI" id="CHEBI:29108"/>
    </cofactor>
    <text evidence="15 18">Binds 2 calcium ions per subunit.</text>
</comment>
<evidence type="ECO:0000256" key="9">
    <source>
        <dbReference type="ARBA" id="ARBA00022729"/>
    </source>
</evidence>
<evidence type="ECO:0000256" key="16">
    <source>
        <dbReference type="PIRSR" id="PIRSR600823-4"/>
    </source>
</evidence>
<dbReference type="Pfam" id="PF00141">
    <property type="entry name" value="peroxidase"/>
    <property type="match status" value="1"/>
</dbReference>
<organism evidence="20 21">
    <name type="scientific">Rosa chinensis</name>
    <name type="common">China rose</name>
    <dbReference type="NCBI Taxonomy" id="74649"/>
    <lineage>
        <taxon>Eukaryota</taxon>
        <taxon>Viridiplantae</taxon>
        <taxon>Streptophyta</taxon>
        <taxon>Embryophyta</taxon>
        <taxon>Tracheophyta</taxon>
        <taxon>Spermatophyta</taxon>
        <taxon>Magnoliopsida</taxon>
        <taxon>eudicotyledons</taxon>
        <taxon>Gunneridae</taxon>
        <taxon>Pentapetalae</taxon>
        <taxon>rosids</taxon>
        <taxon>fabids</taxon>
        <taxon>Rosales</taxon>
        <taxon>Rosaceae</taxon>
        <taxon>Rosoideae</taxon>
        <taxon>Rosoideae incertae sedis</taxon>
        <taxon>Rosa</taxon>
    </lineage>
</organism>
<sequence length="363" mass="40792">MHNPPFLLTFTHPQTQKNNKVPPPPLSLSLSLSQSMAFHSLLLFSLIFSFLTQTHSRLTPNYYDKTCPDFEKIVRQVVTDKQLASPTTAAATLRLFFHDCMVEGCDASILIASNSFNKAERDSDINLSLAGDGFDVITRIKTNLELTCPGIVSCADILVAATRNLINMVGGPYYPVRFGRKDGFVSRAEAVEGNLARANMSLSQIINLFAGRRLNVQEMVALAGSHTIGFSHCKEFSNRLFKFSPTSEYDPSYNPQFAEGLRKLCANYTQDPQMSAFNDVMTPGKFDNMYFRNLQRGLGLLPSDQAMAVDRRTRPLVDLYAANQTRWFDDFSRAMEKVSLYNVKMGRKGEVRRRCDAFNNLKT</sequence>
<dbReference type="GO" id="GO:0140825">
    <property type="term" value="F:lactoperoxidase activity"/>
    <property type="evidence" value="ECO:0007669"/>
    <property type="project" value="UniProtKB-EC"/>
</dbReference>
<dbReference type="GO" id="GO:0020037">
    <property type="term" value="F:heme binding"/>
    <property type="evidence" value="ECO:0007669"/>
    <property type="project" value="UniProtKB-UniRule"/>
</dbReference>
<keyword evidence="15 18" id="KW-0106">Calcium</keyword>
<comment type="caution">
    <text evidence="20">The sequence shown here is derived from an EMBL/GenBank/DDBJ whole genome shotgun (WGS) entry which is preliminary data.</text>
</comment>
<reference evidence="20 21" key="1">
    <citation type="journal article" date="2018" name="Nat. Genet.">
        <title>The Rosa genome provides new insights in the design of modern roses.</title>
        <authorList>
            <person name="Bendahmane M."/>
        </authorList>
    </citation>
    <scope>NUCLEOTIDE SEQUENCE [LARGE SCALE GENOMIC DNA]</scope>
    <source>
        <strain evidence="21">cv. Old Blush</strain>
    </source>
</reference>
<keyword evidence="8 15" id="KW-0479">Metal-binding</keyword>
<keyword evidence="13 18" id="KW-0376">Hydrogen peroxide</keyword>
<proteinExistence type="inferred from homology"/>
<comment type="similarity">
    <text evidence="18">Belongs to the peroxidase family. Classical plant (class III) peroxidase subfamily.</text>
</comment>
<evidence type="ECO:0000256" key="17">
    <source>
        <dbReference type="PIRSR" id="PIRSR600823-5"/>
    </source>
</evidence>
<evidence type="ECO:0000256" key="1">
    <source>
        <dbReference type="ARBA" id="ARBA00000189"/>
    </source>
</evidence>
<evidence type="ECO:0000256" key="4">
    <source>
        <dbReference type="ARBA" id="ARBA00012313"/>
    </source>
</evidence>
<dbReference type="PRINTS" id="PR00461">
    <property type="entry name" value="PLPEROXIDASE"/>
</dbReference>
<dbReference type="Proteomes" id="UP000238479">
    <property type="component" value="Chromosome 4"/>
</dbReference>
<comment type="catalytic activity">
    <reaction evidence="1 18">
        <text>2 a phenolic donor + H2O2 = 2 a phenolic radical donor + 2 H2O</text>
        <dbReference type="Rhea" id="RHEA:56136"/>
        <dbReference type="ChEBI" id="CHEBI:15377"/>
        <dbReference type="ChEBI" id="CHEBI:16240"/>
        <dbReference type="ChEBI" id="CHEBI:139520"/>
        <dbReference type="ChEBI" id="CHEBI:139521"/>
        <dbReference type="EC" id="1.11.1.7"/>
    </reaction>
</comment>
<dbReference type="PROSITE" id="PS50873">
    <property type="entry name" value="PEROXIDASE_4"/>
    <property type="match status" value="1"/>
</dbReference>
<feature type="site" description="Transition state stabilizer" evidence="16">
    <location>
        <position position="94"/>
    </location>
</feature>
<dbReference type="CDD" id="cd00693">
    <property type="entry name" value="secretory_peroxidase"/>
    <property type="match status" value="1"/>
</dbReference>
<comment type="similarity">
    <text evidence="3">Belongs to the peroxidase family. Ascorbate peroxidase subfamily.</text>
</comment>
<gene>
    <name evidence="20" type="ORF">RchiOBHm_Chr4g0444711</name>
</gene>
<evidence type="ECO:0000313" key="21">
    <source>
        <dbReference type="Proteomes" id="UP000238479"/>
    </source>
</evidence>
<feature type="disulfide bond" evidence="17">
    <location>
        <begin position="154"/>
        <end position="355"/>
    </location>
</feature>
<dbReference type="GO" id="GO:0006979">
    <property type="term" value="P:response to oxidative stress"/>
    <property type="evidence" value="ECO:0007669"/>
    <property type="project" value="UniProtKB-UniRule"/>
</dbReference>
<keyword evidence="12 17" id="KW-1015">Disulfide bond</keyword>
<dbReference type="EMBL" id="PDCK01000042">
    <property type="protein sequence ID" value="PRQ41234.1"/>
    <property type="molecule type" value="Genomic_DNA"/>
</dbReference>
<protein>
    <recommendedName>
        <fullName evidence="4 18">Peroxidase</fullName>
        <ecNumber evidence="4 18">1.11.1.7</ecNumber>
    </recommendedName>
</protein>
<dbReference type="Gene3D" id="1.10.520.10">
    <property type="match status" value="1"/>
</dbReference>
<keyword evidence="7 18" id="KW-0349">Heme</keyword>
<keyword evidence="11 15" id="KW-0408">Iron</keyword>
<dbReference type="STRING" id="74649.A0A2P6R493"/>
<keyword evidence="9" id="KW-0732">Signal</keyword>
<keyword evidence="10 18" id="KW-0560">Oxidoreductase</keyword>
<feature type="binding site" evidence="15">
    <location>
        <position position="279"/>
    </location>
    <ligand>
        <name>Ca(2+)</name>
        <dbReference type="ChEBI" id="CHEBI:29108"/>
        <label>2</label>
    </ligand>
</feature>
<dbReference type="InterPro" id="IPR002016">
    <property type="entry name" value="Haem_peroxidase"/>
</dbReference>
<dbReference type="FunFam" id="1.10.520.10:FF:000008">
    <property type="entry name" value="Peroxidase"/>
    <property type="match status" value="1"/>
</dbReference>
<feature type="active site" description="Proton acceptor" evidence="14">
    <location>
        <position position="98"/>
    </location>
</feature>
<feature type="binding site" evidence="15">
    <location>
        <position position="108"/>
    </location>
    <ligand>
        <name>Ca(2+)</name>
        <dbReference type="ChEBI" id="CHEBI:29108"/>
        <label>1</label>
    </ligand>
</feature>
<dbReference type="OMA" id="NNTKDMA"/>
<dbReference type="GO" id="GO:0046872">
    <property type="term" value="F:metal ion binding"/>
    <property type="evidence" value="ECO:0007669"/>
    <property type="project" value="UniProtKB-UniRule"/>
</dbReference>
<dbReference type="GO" id="GO:0005576">
    <property type="term" value="C:extracellular region"/>
    <property type="evidence" value="ECO:0007669"/>
    <property type="project" value="UniProtKB-SubCell"/>
</dbReference>
<evidence type="ECO:0000256" key="11">
    <source>
        <dbReference type="ARBA" id="ARBA00023004"/>
    </source>
</evidence>
<evidence type="ECO:0000256" key="14">
    <source>
        <dbReference type="PIRSR" id="PIRSR600823-1"/>
    </source>
</evidence>
<comment type="cofactor">
    <cofactor evidence="15 18">
        <name>heme b</name>
        <dbReference type="ChEBI" id="CHEBI:60344"/>
    </cofactor>
    <text evidence="15 18">Binds 1 heme b (iron(II)-protoporphyrin IX) group per subunit.</text>
</comment>
<feature type="binding site" evidence="15">
    <location>
        <position position="99"/>
    </location>
    <ligand>
        <name>Ca(2+)</name>
        <dbReference type="ChEBI" id="CHEBI:29108"/>
        <label>1</label>
    </ligand>
</feature>
<dbReference type="InterPro" id="IPR019793">
    <property type="entry name" value="Peroxidases_heam-ligand_BS"/>
</dbReference>
<evidence type="ECO:0000256" key="2">
    <source>
        <dbReference type="ARBA" id="ARBA00002322"/>
    </source>
</evidence>
<keyword evidence="21" id="KW-1185">Reference proteome</keyword>
<dbReference type="EC" id="1.11.1.7" evidence="4 18"/>
<feature type="binding site" evidence="15">
    <location>
        <position position="227"/>
    </location>
    <ligand>
        <name>Ca(2+)</name>
        <dbReference type="ChEBI" id="CHEBI:29108"/>
        <label>2</label>
    </ligand>
</feature>
<dbReference type="PANTHER" id="PTHR31517">
    <property type="match status" value="1"/>
</dbReference>
<feature type="binding site" description="axial binding residue" evidence="15">
    <location>
        <position position="226"/>
    </location>
    <ligand>
        <name>heme b</name>
        <dbReference type="ChEBI" id="CHEBI:60344"/>
    </ligand>
    <ligandPart>
        <name>Fe</name>
        <dbReference type="ChEBI" id="CHEBI:18248"/>
    </ligandPart>
</feature>
<feature type="disulfide bond" evidence="17">
    <location>
        <begin position="67"/>
        <end position="148"/>
    </location>
</feature>
<feature type="disulfide bond" evidence="17">
    <location>
        <begin position="233"/>
        <end position="265"/>
    </location>
</feature>
<keyword evidence="6 18" id="KW-0575">Peroxidase</keyword>
<feature type="binding site" evidence="15">
    <location>
        <position position="102"/>
    </location>
    <ligand>
        <name>Ca(2+)</name>
        <dbReference type="ChEBI" id="CHEBI:29108"/>
        <label>1</label>
    </ligand>
</feature>
<dbReference type="PANTHER" id="PTHR31517:SF17">
    <property type="entry name" value="PEROXIDASE 6"/>
    <property type="match status" value="1"/>
</dbReference>
<dbReference type="FunFam" id="1.10.420.10:FF:000007">
    <property type="entry name" value="Peroxidase"/>
    <property type="match status" value="1"/>
</dbReference>
<evidence type="ECO:0000256" key="13">
    <source>
        <dbReference type="ARBA" id="ARBA00023324"/>
    </source>
</evidence>
<feature type="domain" description="Plant heme peroxidase family profile" evidence="19">
    <location>
        <begin position="57"/>
        <end position="359"/>
    </location>
</feature>
<dbReference type="InterPro" id="IPR019794">
    <property type="entry name" value="Peroxidases_AS"/>
</dbReference>
<dbReference type="AlphaFoldDB" id="A0A2P6R493"/>
<feature type="disulfide bond" evidence="17">
    <location>
        <begin position="100"/>
        <end position="105"/>
    </location>
</feature>
<dbReference type="InterPro" id="IPR000823">
    <property type="entry name" value="Peroxidase_pln"/>
</dbReference>
<dbReference type="PROSITE" id="PS00436">
    <property type="entry name" value="PEROXIDASE_2"/>
    <property type="match status" value="1"/>
</dbReference>
<dbReference type="GO" id="GO:0042744">
    <property type="term" value="P:hydrogen peroxide catabolic process"/>
    <property type="evidence" value="ECO:0007669"/>
    <property type="project" value="UniProtKB-KW"/>
</dbReference>
<evidence type="ECO:0000313" key="20">
    <source>
        <dbReference type="EMBL" id="PRQ41234.1"/>
    </source>
</evidence>
<evidence type="ECO:0000259" key="19">
    <source>
        <dbReference type="PROSITE" id="PS50873"/>
    </source>
</evidence>
<feature type="binding site" evidence="15">
    <location>
        <position position="120"/>
    </location>
    <ligand>
        <name>Ca(2+)</name>
        <dbReference type="ChEBI" id="CHEBI:29108"/>
        <label>1</label>
    </ligand>
</feature>
<evidence type="ECO:0000256" key="8">
    <source>
        <dbReference type="ARBA" id="ARBA00022723"/>
    </source>
</evidence>
<feature type="binding site" evidence="15">
    <location>
        <position position="106"/>
    </location>
    <ligand>
        <name>Ca(2+)</name>
        <dbReference type="ChEBI" id="CHEBI:29108"/>
        <label>1</label>
    </ligand>
</feature>
<evidence type="ECO:0000256" key="18">
    <source>
        <dbReference type="RuleBase" id="RU362060"/>
    </source>
</evidence>
<dbReference type="Gene3D" id="1.10.420.10">
    <property type="entry name" value="Peroxidase, domain 2"/>
    <property type="match status" value="1"/>
</dbReference>
<feature type="binding site" evidence="15">
    <location>
        <position position="104"/>
    </location>
    <ligand>
        <name>Ca(2+)</name>
        <dbReference type="ChEBI" id="CHEBI:29108"/>
        <label>1</label>
    </ligand>
</feature>
<name>A0A2P6R493_ROSCH</name>
<evidence type="ECO:0000256" key="6">
    <source>
        <dbReference type="ARBA" id="ARBA00022559"/>
    </source>
</evidence>
<feature type="binding site" evidence="15">
    <location>
        <position position="282"/>
    </location>
    <ligand>
        <name>Ca(2+)</name>
        <dbReference type="ChEBI" id="CHEBI:29108"/>
        <label>2</label>
    </ligand>
</feature>
<feature type="binding site" evidence="15">
    <location>
        <position position="287"/>
    </location>
    <ligand>
        <name>Ca(2+)</name>
        <dbReference type="ChEBI" id="CHEBI:29108"/>
        <label>2</label>
    </ligand>
</feature>
<dbReference type="PROSITE" id="PS00435">
    <property type="entry name" value="PEROXIDASE_1"/>
    <property type="match status" value="1"/>
</dbReference>
<dbReference type="SMR" id="A0A2P6R493"/>
<dbReference type="InterPro" id="IPR010255">
    <property type="entry name" value="Haem_peroxidase_sf"/>
</dbReference>
<dbReference type="Gramene" id="PRQ41234">
    <property type="protein sequence ID" value="PRQ41234"/>
    <property type="gene ID" value="RchiOBHm_Chr4g0444711"/>
</dbReference>
<evidence type="ECO:0000256" key="10">
    <source>
        <dbReference type="ARBA" id="ARBA00023002"/>
    </source>
</evidence>
<evidence type="ECO:0000256" key="15">
    <source>
        <dbReference type="PIRSR" id="PIRSR600823-3"/>
    </source>
</evidence>
<keyword evidence="5 18" id="KW-0964">Secreted</keyword>
<evidence type="ECO:0000256" key="12">
    <source>
        <dbReference type="ARBA" id="ARBA00023157"/>
    </source>
</evidence>
<dbReference type="PRINTS" id="PR00458">
    <property type="entry name" value="PEROXIDASE"/>
</dbReference>
<comment type="function">
    <text evidence="2">Removal of H(2)O(2), oxidation of toxic reductants, biosynthesis and degradation of lignin, suberization, auxin catabolism, response to environmental stresses such as wounding, pathogen attack and oxidative stress. These functions might be dependent on each isozyme/isoform in each plant tissue.</text>
</comment>
<dbReference type="InterPro" id="IPR033905">
    <property type="entry name" value="Secretory_peroxidase"/>
</dbReference>
<dbReference type="SUPFAM" id="SSF48113">
    <property type="entry name" value="Heme-dependent peroxidases"/>
    <property type="match status" value="1"/>
</dbReference>
<evidence type="ECO:0000256" key="3">
    <source>
        <dbReference type="ARBA" id="ARBA00006873"/>
    </source>
</evidence>